<sequence>MKQLILRSYIVIVSMILSMSIAKGQATYPSNWTDRVNVIVNADNSLTKSVATTGYVSGAASENILASGVDGYIQFTYTASAANQYYIGFTGLNNSTDVYYNLYSYLVSSTGSCAVYQRNASKFSVGALANGDILKIAREGENIKFYRNGTAVYTSYAAGNSLYNLRADVSISAGTAPAIACSFDRKLIAKPTFQYPNYTNANGAIALQVEGGTAPFTYQWSSGEQTASITGKPRGTYSVTVTDAAGKTFAATYSLGYSIGWKNAEGVTVNADNTLRRSASTGWDAGASSLNILPDNADGWVEFVITDPAATYIMGFSNFDPNTSFNYIRFALCINELGGINIYESNVSKGSFGSIVKGDVIRLSREGAYITYSKNGTTLRSVNVTDKILYLIDVSVYNTLGPLPPITASFEQQVQFKPVITLPNASNNTNGSIAVAVEGTYPPSATQWSSGETTNAIGTKSRDTYTATVTDASGRSQSRSYMLGYPVYWNDLRNVAVTAAGGLTKNGSTASFFDAGGISSNRLLANENGSIETVINRTSGGQNYYFLGLTRFNNSAGNTNIDYAFYLHPEGYFYIVENNVYRNRVSFREGNVLKIAREGSLIKYYVDGEVVRTVSTDPSYVLHADCSIAWGTIPLVTASFYTPKTFYAVADGNWTGTGIWSFTSGGSAASSMPGYGDIVYVNQHAVNITTAITCGQLNIVAGGTATAVTVSGSVASLTAEEIKIKGDNNGLAQQVLQVKESAKLTVKSTGL</sequence>
<dbReference type="Proteomes" id="UP000190961">
    <property type="component" value="Unassembled WGS sequence"/>
</dbReference>
<evidence type="ECO:0000256" key="1">
    <source>
        <dbReference type="SAM" id="SignalP"/>
    </source>
</evidence>
<feature type="signal peptide" evidence="1">
    <location>
        <begin position="1"/>
        <end position="24"/>
    </location>
</feature>
<dbReference type="AlphaFoldDB" id="A0A1T5K6U4"/>
<dbReference type="EMBL" id="FUZU01000001">
    <property type="protein sequence ID" value="SKC59371.1"/>
    <property type="molecule type" value="Genomic_DNA"/>
</dbReference>
<dbReference type="Gene3D" id="2.60.40.740">
    <property type="match status" value="1"/>
</dbReference>
<reference evidence="2 3" key="1">
    <citation type="submission" date="2017-02" db="EMBL/GenBank/DDBJ databases">
        <authorList>
            <person name="Peterson S.W."/>
        </authorList>
    </citation>
    <scope>NUCLEOTIDE SEQUENCE [LARGE SCALE GENOMIC DNA]</scope>
    <source>
        <strain evidence="2 3">DSM 25262</strain>
    </source>
</reference>
<protein>
    <submittedName>
        <fullName evidence="2">SprB repeat-containing protein</fullName>
    </submittedName>
</protein>
<accession>A0A1T5K6U4</accession>
<dbReference type="STRING" id="688867.SAMN05660236_1878"/>
<gene>
    <name evidence="2" type="ORF">SAMN05660236_1878</name>
</gene>
<keyword evidence="3" id="KW-1185">Reference proteome</keyword>
<dbReference type="Pfam" id="PF13573">
    <property type="entry name" value="SprB"/>
    <property type="match status" value="1"/>
</dbReference>
<dbReference type="InterPro" id="IPR025667">
    <property type="entry name" value="SprB_repeat"/>
</dbReference>
<evidence type="ECO:0000313" key="2">
    <source>
        <dbReference type="EMBL" id="SKC59371.1"/>
    </source>
</evidence>
<keyword evidence="1" id="KW-0732">Signal</keyword>
<proteinExistence type="predicted"/>
<evidence type="ECO:0000313" key="3">
    <source>
        <dbReference type="Proteomes" id="UP000190961"/>
    </source>
</evidence>
<organism evidence="2 3">
    <name type="scientific">Ohtaekwangia koreensis</name>
    <dbReference type="NCBI Taxonomy" id="688867"/>
    <lineage>
        <taxon>Bacteria</taxon>
        <taxon>Pseudomonadati</taxon>
        <taxon>Bacteroidota</taxon>
        <taxon>Cytophagia</taxon>
        <taxon>Cytophagales</taxon>
        <taxon>Fulvivirgaceae</taxon>
        <taxon>Ohtaekwangia</taxon>
    </lineage>
</organism>
<name>A0A1T5K6U4_9BACT</name>
<feature type="chain" id="PRO_5013046832" evidence="1">
    <location>
        <begin position="25"/>
        <end position="751"/>
    </location>
</feature>